<organism evidence="1 2">
    <name type="scientific">Colletotrichum trifolii</name>
    <dbReference type="NCBI Taxonomy" id="5466"/>
    <lineage>
        <taxon>Eukaryota</taxon>
        <taxon>Fungi</taxon>
        <taxon>Dikarya</taxon>
        <taxon>Ascomycota</taxon>
        <taxon>Pezizomycotina</taxon>
        <taxon>Sordariomycetes</taxon>
        <taxon>Hypocreomycetidae</taxon>
        <taxon>Glomerellales</taxon>
        <taxon>Glomerellaceae</taxon>
        <taxon>Colletotrichum</taxon>
        <taxon>Colletotrichum orbiculare species complex</taxon>
    </lineage>
</organism>
<keyword evidence="2" id="KW-1185">Reference proteome</keyword>
<dbReference type="Proteomes" id="UP000295703">
    <property type="component" value="Unassembled WGS sequence"/>
</dbReference>
<reference evidence="1 2" key="1">
    <citation type="submission" date="2018-12" db="EMBL/GenBank/DDBJ databases">
        <title>Genome sequence and assembly of Colletotrichum trifolii.</title>
        <authorList>
            <person name="Gan P."/>
            <person name="Shirasu K."/>
        </authorList>
    </citation>
    <scope>NUCLEOTIDE SEQUENCE [LARGE SCALE GENOMIC DNA]</scope>
    <source>
        <strain evidence="1 2">543-2</strain>
    </source>
</reference>
<evidence type="ECO:0000313" key="1">
    <source>
        <dbReference type="EMBL" id="TDZ65987.1"/>
    </source>
</evidence>
<dbReference type="AlphaFoldDB" id="A0A4R8RVV8"/>
<sequence>MNELQKADIRLWYRCLYRSALRAVQFSVPARYTVRDQLRAAFRTDGNKLDKEVAQRTNWFLHAAAKERGFEHKILKNLVRVAFERSYTHSWRGPYIRNEARGGKPKYDAVKAFQSTTFHHFDITVAMLNKSMGLGLRCGPAYGRSRVRR</sequence>
<protein>
    <submittedName>
        <fullName evidence="1">Uncharacterized protein</fullName>
    </submittedName>
</protein>
<proteinExistence type="predicted"/>
<gene>
    <name evidence="1" type="ORF">CTRI78_v003368</name>
</gene>
<comment type="caution">
    <text evidence="1">The sequence shown here is derived from an EMBL/GenBank/DDBJ whole genome shotgun (WGS) entry which is preliminary data.</text>
</comment>
<evidence type="ECO:0000313" key="2">
    <source>
        <dbReference type="Proteomes" id="UP000295703"/>
    </source>
</evidence>
<dbReference type="STRING" id="5466.A0A4R8RVV8"/>
<dbReference type="EMBL" id="RYZW01000020">
    <property type="protein sequence ID" value="TDZ65987.1"/>
    <property type="molecule type" value="Genomic_DNA"/>
</dbReference>
<name>A0A4R8RVV8_COLTR</name>
<accession>A0A4R8RVV8</accession>